<name>A0A1X0P4K7_9TRYP</name>
<organism evidence="1 2">
    <name type="scientific">Trypanosoma theileri</name>
    <dbReference type="NCBI Taxonomy" id="67003"/>
    <lineage>
        <taxon>Eukaryota</taxon>
        <taxon>Discoba</taxon>
        <taxon>Euglenozoa</taxon>
        <taxon>Kinetoplastea</taxon>
        <taxon>Metakinetoplastina</taxon>
        <taxon>Trypanosomatida</taxon>
        <taxon>Trypanosomatidae</taxon>
        <taxon>Trypanosoma</taxon>
    </lineage>
</organism>
<dbReference type="OrthoDB" id="254237at2759"/>
<keyword evidence="2" id="KW-1185">Reference proteome</keyword>
<protein>
    <submittedName>
        <fullName evidence="1">Uncharacterized protein</fullName>
    </submittedName>
</protein>
<proteinExistence type="predicted"/>
<dbReference type="RefSeq" id="XP_028885940.1">
    <property type="nucleotide sequence ID" value="XM_029023125.1"/>
</dbReference>
<reference evidence="1 2" key="1">
    <citation type="submission" date="2017-03" db="EMBL/GenBank/DDBJ databases">
        <title>An alternative strategy for trypanosome survival in the mammalian bloodstream revealed through genome and transcriptome analysis of the ubiquitous bovine parasite Trypanosoma (Megatrypanum) theileri.</title>
        <authorList>
            <person name="Kelly S."/>
            <person name="Ivens A."/>
            <person name="Mott A."/>
            <person name="O'Neill E."/>
            <person name="Emms D."/>
            <person name="Macleod O."/>
            <person name="Voorheis P."/>
            <person name="Matthews J."/>
            <person name="Matthews K."/>
            <person name="Carrington M."/>
        </authorList>
    </citation>
    <scope>NUCLEOTIDE SEQUENCE [LARGE SCALE GENOMIC DNA]</scope>
    <source>
        <strain evidence="1">Edinburgh</strain>
    </source>
</reference>
<accession>A0A1X0P4K7</accession>
<dbReference type="EMBL" id="NBCO01000005">
    <property type="protein sequence ID" value="ORC91874.1"/>
    <property type="molecule type" value="Genomic_DNA"/>
</dbReference>
<evidence type="ECO:0000313" key="1">
    <source>
        <dbReference type="EMBL" id="ORC91874.1"/>
    </source>
</evidence>
<comment type="caution">
    <text evidence="1">The sequence shown here is derived from an EMBL/GenBank/DDBJ whole genome shotgun (WGS) entry which is preliminary data.</text>
</comment>
<sequence>MIFQASRFSASGRKVPLEPRRSEACQPMHVLSFGEGGKLVVFVFVCCCGVRVWNACRAATALRQEFRPTPLRLGRGPFQDEPLGASVYIALRRREPSRLGNALPPNARVEH</sequence>
<evidence type="ECO:0000313" key="2">
    <source>
        <dbReference type="Proteomes" id="UP000192257"/>
    </source>
</evidence>
<gene>
    <name evidence="1" type="ORF">TM35_000054700</name>
</gene>
<dbReference type="Proteomes" id="UP000192257">
    <property type="component" value="Unassembled WGS sequence"/>
</dbReference>
<dbReference type="GeneID" id="39982905"/>
<dbReference type="VEuPathDB" id="TriTrypDB:TM35_000054700"/>
<dbReference type="AlphaFoldDB" id="A0A1X0P4K7"/>